<dbReference type="KEGG" id="bcv:Bcav_1552"/>
<sequence>MPDLDTRIADLYAGPLDAFIPGRAALAREVAQGGDDVGGARIKRLPKPTLAAWIVNQVVRERPDDVDALAALGDELRDATEDRDRGRITALDRLRRTRVDGLVADVLAAGSIGGRKVSADAARRLGETLTAVVMDDGAAAAVRSGRLAQALQYVGFGMVDESGEPADVVDLVGRAREDDGERAAGGAASPEAPPDDALAAAEREVAEAAAEVDRVESRRDDAAAEVKAATATLDPLEAEARRLDDEIERLSADRQKVGRRRDAASAALEAAKSKLAAVDAALEDAEERASAARRRRREARGR</sequence>
<evidence type="ECO:0000256" key="1">
    <source>
        <dbReference type="SAM" id="Coils"/>
    </source>
</evidence>
<name>C5C3A9_BEUC1</name>
<dbReference type="HOGENOM" id="CLU_061970_2_0_11"/>
<organism evidence="2 3">
    <name type="scientific">Beutenbergia cavernae (strain ATCC BAA-8 / DSM 12333 / CCUG 43141 / JCM 11478 / NBRC 16432 / NCIMB 13614 / HKI 0122)</name>
    <dbReference type="NCBI Taxonomy" id="471853"/>
    <lineage>
        <taxon>Bacteria</taxon>
        <taxon>Bacillati</taxon>
        <taxon>Actinomycetota</taxon>
        <taxon>Actinomycetes</taxon>
        <taxon>Micrococcales</taxon>
        <taxon>Beutenbergiaceae</taxon>
        <taxon>Beutenbergia</taxon>
    </lineage>
</organism>
<accession>C5C3A9</accession>
<dbReference type="STRING" id="471853.Bcav_1552"/>
<dbReference type="RefSeq" id="WP_015882048.1">
    <property type="nucleotide sequence ID" value="NC_012669.1"/>
</dbReference>
<dbReference type="OrthoDB" id="3541690at2"/>
<evidence type="ECO:0000313" key="2">
    <source>
        <dbReference type="EMBL" id="ACQ79808.1"/>
    </source>
</evidence>
<dbReference type="eggNOG" id="ENOG5032S7P">
    <property type="taxonomic scope" value="Bacteria"/>
</dbReference>
<dbReference type="AlphaFoldDB" id="C5C3A9"/>
<keyword evidence="3" id="KW-1185">Reference proteome</keyword>
<proteinExistence type="predicted"/>
<reference evidence="2 3" key="1">
    <citation type="journal article" date="2009" name="Stand. Genomic Sci.">
        <title>Complete genome sequence of Beutenbergia cavernae type strain (HKI 0122).</title>
        <authorList>
            <person name="Land M."/>
            <person name="Pukall R."/>
            <person name="Abt B."/>
            <person name="Goker M."/>
            <person name="Rohde M."/>
            <person name="Glavina Del Rio T."/>
            <person name="Tice H."/>
            <person name="Copeland A."/>
            <person name="Cheng J.F."/>
            <person name="Lucas S."/>
            <person name="Chen F."/>
            <person name="Nolan M."/>
            <person name="Bruce D."/>
            <person name="Goodwin L."/>
            <person name="Pitluck S."/>
            <person name="Ivanova N."/>
            <person name="Mavromatis K."/>
            <person name="Ovchinnikova G."/>
            <person name="Pati A."/>
            <person name="Chen A."/>
            <person name="Palaniappan K."/>
            <person name="Hauser L."/>
            <person name="Chang Y.J."/>
            <person name="Jefferies C.C."/>
            <person name="Saunders E."/>
            <person name="Brettin T."/>
            <person name="Detter J.C."/>
            <person name="Han C."/>
            <person name="Chain P."/>
            <person name="Bristow J."/>
            <person name="Eisen J.A."/>
            <person name="Markowitz V."/>
            <person name="Hugenholtz P."/>
            <person name="Kyrpides N.C."/>
            <person name="Klenk H.P."/>
            <person name="Lapidus A."/>
        </authorList>
    </citation>
    <scope>NUCLEOTIDE SEQUENCE [LARGE SCALE GENOMIC DNA]</scope>
    <source>
        <strain evidence="3">ATCC BAA-8 / DSM 12333 / NBRC 16432</strain>
    </source>
</reference>
<gene>
    <name evidence="2" type="ordered locus">Bcav_1552</name>
</gene>
<keyword evidence="1" id="KW-0175">Coiled coil</keyword>
<dbReference type="Proteomes" id="UP000007962">
    <property type="component" value="Chromosome"/>
</dbReference>
<protein>
    <submittedName>
        <fullName evidence="2">Uncharacterized protein</fullName>
    </submittedName>
</protein>
<feature type="coiled-coil region" evidence="1">
    <location>
        <begin position="198"/>
        <end position="302"/>
    </location>
</feature>
<evidence type="ECO:0000313" key="3">
    <source>
        <dbReference type="Proteomes" id="UP000007962"/>
    </source>
</evidence>
<dbReference type="EMBL" id="CP001618">
    <property type="protein sequence ID" value="ACQ79808.1"/>
    <property type="molecule type" value="Genomic_DNA"/>
</dbReference>